<accession>A0A5B8VIT8</accession>
<sequence>MRKRLLLIASGLLLLMQAFAQSPQNITGKVVDTSTHQGMKNAAVLLLAAKDSIMNQFARTDKDGAFSLKNVDTGNYVLLVTYPEFADYVEKLHITNESPAKIGAITLVEKAHLLEDVIVRQQIAAIRFKGDTTEFNADSFRTQPNANVEDLLKQLPGIQVDKDGKITAQGKTVEKVLVDGEEFFGDDPTLVTKNLRADMVDKVQLFDKTSDQAAMTGIDDGQKQKTINIKLKEDKKNGYFGKLSAGVGTDDFYSTQGMFNYFKGKRKFAAYGTFANTGKMGLGFQDQMKYGVSGNNVQIMDGGGIMISGGSGDDALSSWNGNYDGHGIPIVNSGGVHYDTKWNEDKDFLNLNYKIGGMSVKGNNSTDLQSNLPDGVLYTHTNDDFKKSLFRQKLDAAYELKIDSMATLKINAGGSLSNNSTHDSYSTAADRGIDRDTVVNRGNRNINNDGHDKAFQMNAFWAQKFHKKGRALTVNLSEYNKNSDISGYLYSKYDYYKENEMTDSEITDQFKTSHSKSNNLDIKATYTEPLSTKSSVVVNYGINSVNSNSDLKSFNKGDAGYTELDETYSNHYLFDQFAHVGGAAYAYKDNKIQISAGTNLSAVNYTQTNEYTSEELKRDFINWNPSASFQYKFSSTRTMRIGYYGSTTQPSITQLQPVQNNSDIQNVYIGNPDLKPSFRSSINASYFSSKVLNQRYMGFYGNYSIVSNPIVSNVTTDLDSGKSVYQYQNLNQSTTNYNGSIFYSRKLKFWDMNLSSDLNISGNKYVNYTNSEMNVTKSNNYSAGLRLSKYKEKVLDCSIRLRGGYNSNSSTLQSQIDNNYWSYTISPDLDFFLPAKFQIHTDLNYDYQGATQSFDARKQTIWNAWLGKKFLKDESLLLKFEANDLLDQNKGFTRNAYNNNISQTYYTTIHRYFMLSLTWDFNKMGAGKKAEGAGSVVK</sequence>
<proteinExistence type="predicted"/>
<evidence type="ECO:0000313" key="3">
    <source>
        <dbReference type="EMBL" id="QEC70496.1"/>
    </source>
</evidence>
<feature type="domain" description="Outer membrane protein beta-barrel" evidence="2">
    <location>
        <begin position="769"/>
        <end position="919"/>
    </location>
</feature>
<feature type="domain" description="Outer membrane protein beta-barrel" evidence="2">
    <location>
        <begin position="463"/>
        <end position="766"/>
    </location>
</feature>
<feature type="chain" id="PRO_5022981050" evidence="1">
    <location>
        <begin position="21"/>
        <end position="938"/>
    </location>
</feature>
<name>A0A5B8VIT8_9BACT</name>
<protein>
    <submittedName>
        <fullName evidence="3">Outer membrane beta-barrel protein</fullName>
    </submittedName>
</protein>
<evidence type="ECO:0000259" key="2">
    <source>
        <dbReference type="Pfam" id="PF14905"/>
    </source>
</evidence>
<evidence type="ECO:0000313" key="4">
    <source>
        <dbReference type="Proteomes" id="UP000321291"/>
    </source>
</evidence>
<dbReference type="InterPro" id="IPR041700">
    <property type="entry name" value="OMP_b-brl_3"/>
</dbReference>
<reference evidence="3 4" key="1">
    <citation type="journal article" date="2017" name="Int. J. Syst. Evol. Microbiol.">
        <title>Arachidicoccus ginsenosidivorans sp. nov., with ginsenoside-converting activity isolated from ginseng cultivating soil.</title>
        <authorList>
            <person name="Siddiqi M.Z."/>
            <person name="Aslam Z."/>
            <person name="Im W.T."/>
        </authorList>
    </citation>
    <scope>NUCLEOTIDE SEQUENCE [LARGE SCALE GENOMIC DNA]</scope>
    <source>
        <strain evidence="3 4">Gsoil 809</strain>
    </source>
</reference>
<dbReference type="KEGG" id="agi:FSB73_01015"/>
<dbReference type="Gene3D" id="2.60.40.1120">
    <property type="entry name" value="Carboxypeptidase-like, regulatory domain"/>
    <property type="match status" value="1"/>
</dbReference>
<evidence type="ECO:0000256" key="1">
    <source>
        <dbReference type="SAM" id="SignalP"/>
    </source>
</evidence>
<keyword evidence="4" id="KW-1185">Reference proteome</keyword>
<dbReference type="RefSeq" id="WP_146779760.1">
    <property type="nucleotide sequence ID" value="NZ_CP042434.1"/>
</dbReference>
<dbReference type="Pfam" id="PF14905">
    <property type="entry name" value="OMP_b-brl_3"/>
    <property type="match status" value="2"/>
</dbReference>
<gene>
    <name evidence="3" type="ORF">FSB73_01015</name>
</gene>
<organism evidence="3 4">
    <name type="scientific">Arachidicoccus ginsenosidivorans</name>
    <dbReference type="NCBI Taxonomy" id="496057"/>
    <lineage>
        <taxon>Bacteria</taxon>
        <taxon>Pseudomonadati</taxon>
        <taxon>Bacteroidota</taxon>
        <taxon>Chitinophagia</taxon>
        <taxon>Chitinophagales</taxon>
        <taxon>Chitinophagaceae</taxon>
        <taxon>Arachidicoccus</taxon>
    </lineage>
</organism>
<dbReference type="Proteomes" id="UP000321291">
    <property type="component" value="Chromosome"/>
</dbReference>
<keyword evidence="1" id="KW-0732">Signal</keyword>
<dbReference type="EMBL" id="CP042434">
    <property type="protein sequence ID" value="QEC70496.1"/>
    <property type="molecule type" value="Genomic_DNA"/>
</dbReference>
<dbReference type="OrthoDB" id="606930at2"/>
<dbReference type="InterPro" id="IPR008969">
    <property type="entry name" value="CarboxyPept-like_regulatory"/>
</dbReference>
<dbReference type="SUPFAM" id="SSF56935">
    <property type="entry name" value="Porins"/>
    <property type="match status" value="1"/>
</dbReference>
<dbReference type="Pfam" id="PF13620">
    <property type="entry name" value="CarboxypepD_reg"/>
    <property type="match status" value="1"/>
</dbReference>
<dbReference type="SUPFAM" id="SSF49464">
    <property type="entry name" value="Carboxypeptidase regulatory domain-like"/>
    <property type="match status" value="1"/>
</dbReference>
<feature type="signal peptide" evidence="1">
    <location>
        <begin position="1"/>
        <end position="20"/>
    </location>
</feature>
<dbReference type="AlphaFoldDB" id="A0A5B8VIT8"/>